<dbReference type="EMBL" id="JAODUO010000420">
    <property type="protein sequence ID" value="KAK2180922.1"/>
    <property type="molecule type" value="Genomic_DNA"/>
</dbReference>
<gene>
    <name evidence="10" type="ORF">NP493_420g05038</name>
</gene>
<feature type="compositionally biased region" description="Basic and acidic residues" evidence="8">
    <location>
        <begin position="1"/>
        <end position="95"/>
    </location>
</feature>
<evidence type="ECO:0000256" key="7">
    <source>
        <dbReference type="SAM" id="Coils"/>
    </source>
</evidence>
<evidence type="ECO:0000259" key="9">
    <source>
        <dbReference type="Pfam" id="PF05010"/>
    </source>
</evidence>
<name>A0AAD9NSA1_RIDPI</name>
<reference evidence="10" key="1">
    <citation type="journal article" date="2023" name="Mol. Biol. Evol.">
        <title>Third-Generation Sequencing Reveals the Adaptive Role of the Epigenome in Three Deep-Sea Polychaetes.</title>
        <authorList>
            <person name="Perez M."/>
            <person name="Aroh O."/>
            <person name="Sun Y."/>
            <person name="Lan Y."/>
            <person name="Juniper S.K."/>
            <person name="Young C.R."/>
            <person name="Angers B."/>
            <person name="Qian P.Y."/>
        </authorList>
    </citation>
    <scope>NUCLEOTIDE SEQUENCE</scope>
    <source>
        <strain evidence="10">R07B-5</strain>
    </source>
</reference>
<comment type="caution">
    <text evidence="10">The sequence shown here is derived from an EMBL/GenBank/DDBJ whole genome shotgun (WGS) entry which is preliminary data.</text>
</comment>
<sequence length="207" mass="25279">MDRELTQRSKYMDRDLTQRSKYTDRDLTQRSKYTDRDLTQRSKYMDRDLTQRSKYMDRDLTQRSKYMDRDLTQRSKYTDRDLTQRSKYMDRDLTQRRGRRRGKLRKRREDHIREWTGQEIADSQWAEKNREWWEAPVKEAISAEQDAAKKAHEEALAELSRERDQAFEDIQSVESAFADLHRRYEKTKPVIESFKKVGQQLSTLYLF</sequence>
<dbReference type="GO" id="GO:0007052">
    <property type="term" value="P:mitotic spindle organization"/>
    <property type="evidence" value="ECO:0007669"/>
    <property type="project" value="InterPro"/>
</dbReference>
<evidence type="ECO:0000256" key="3">
    <source>
        <dbReference type="ARBA" id="ARBA00022490"/>
    </source>
</evidence>
<dbReference type="PANTHER" id="PTHR13924">
    <property type="entry name" value="TRANSFORMING ACIDIC COILED-COIL CONTAINING PROTEIN 1/2"/>
    <property type="match status" value="1"/>
</dbReference>
<keyword evidence="11" id="KW-1185">Reference proteome</keyword>
<proteinExistence type="inferred from homology"/>
<evidence type="ECO:0000256" key="5">
    <source>
        <dbReference type="ARBA" id="ARBA00023054"/>
    </source>
</evidence>
<dbReference type="GO" id="GO:0005737">
    <property type="term" value="C:cytoplasm"/>
    <property type="evidence" value="ECO:0007669"/>
    <property type="project" value="TreeGrafter"/>
</dbReference>
<evidence type="ECO:0000256" key="1">
    <source>
        <dbReference type="ARBA" id="ARBA00004245"/>
    </source>
</evidence>
<feature type="domain" description="Transforming acidic coiled-coil-containing protein C-terminal" evidence="9">
    <location>
        <begin position="131"/>
        <end position="198"/>
    </location>
</feature>
<comment type="subcellular location">
    <subcellularLocation>
        <location evidence="1">Cytoplasm</location>
        <location evidence="1">Cytoskeleton</location>
    </subcellularLocation>
</comment>
<evidence type="ECO:0000256" key="8">
    <source>
        <dbReference type="SAM" id="MobiDB-lite"/>
    </source>
</evidence>
<keyword evidence="6" id="KW-0206">Cytoskeleton</keyword>
<evidence type="ECO:0000256" key="2">
    <source>
        <dbReference type="ARBA" id="ARBA00009423"/>
    </source>
</evidence>
<dbReference type="GO" id="GO:0005856">
    <property type="term" value="C:cytoskeleton"/>
    <property type="evidence" value="ECO:0007669"/>
    <property type="project" value="UniProtKB-SubCell"/>
</dbReference>
<keyword evidence="4" id="KW-0597">Phosphoprotein</keyword>
<accession>A0AAD9NSA1</accession>
<comment type="similarity">
    <text evidence="2">Belongs to the TACC family.</text>
</comment>
<dbReference type="PANTHER" id="PTHR13924:SF10">
    <property type="entry name" value="TRANSFORMING ACIDIC COILED-COIL PROTEIN, ISOFORM K"/>
    <property type="match status" value="1"/>
</dbReference>
<evidence type="ECO:0000256" key="4">
    <source>
        <dbReference type="ARBA" id="ARBA00022553"/>
    </source>
</evidence>
<dbReference type="InterPro" id="IPR039915">
    <property type="entry name" value="TACC"/>
</dbReference>
<evidence type="ECO:0000313" key="10">
    <source>
        <dbReference type="EMBL" id="KAK2180922.1"/>
    </source>
</evidence>
<feature type="coiled-coil region" evidence="7">
    <location>
        <begin position="142"/>
        <end position="176"/>
    </location>
</feature>
<dbReference type="Pfam" id="PF05010">
    <property type="entry name" value="TACC_C"/>
    <property type="match status" value="1"/>
</dbReference>
<dbReference type="AlphaFoldDB" id="A0AAD9NSA1"/>
<dbReference type="InterPro" id="IPR007707">
    <property type="entry name" value="TACC_C"/>
</dbReference>
<evidence type="ECO:0000313" key="11">
    <source>
        <dbReference type="Proteomes" id="UP001209878"/>
    </source>
</evidence>
<keyword evidence="5 7" id="KW-0175">Coiled coil</keyword>
<keyword evidence="3" id="KW-0963">Cytoplasm</keyword>
<evidence type="ECO:0000256" key="6">
    <source>
        <dbReference type="ARBA" id="ARBA00023212"/>
    </source>
</evidence>
<protein>
    <recommendedName>
        <fullName evidence="9">Transforming acidic coiled-coil-containing protein C-terminal domain-containing protein</fullName>
    </recommendedName>
</protein>
<dbReference type="Proteomes" id="UP001209878">
    <property type="component" value="Unassembled WGS sequence"/>
</dbReference>
<feature type="compositionally biased region" description="Basic residues" evidence="8">
    <location>
        <begin position="96"/>
        <end position="105"/>
    </location>
</feature>
<feature type="region of interest" description="Disordered" evidence="8">
    <location>
        <begin position="1"/>
        <end position="105"/>
    </location>
</feature>
<organism evidence="10 11">
    <name type="scientific">Ridgeia piscesae</name>
    <name type="common">Tubeworm</name>
    <dbReference type="NCBI Taxonomy" id="27915"/>
    <lineage>
        <taxon>Eukaryota</taxon>
        <taxon>Metazoa</taxon>
        <taxon>Spiralia</taxon>
        <taxon>Lophotrochozoa</taxon>
        <taxon>Annelida</taxon>
        <taxon>Polychaeta</taxon>
        <taxon>Sedentaria</taxon>
        <taxon>Canalipalpata</taxon>
        <taxon>Sabellida</taxon>
        <taxon>Siboglinidae</taxon>
        <taxon>Ridgeia</taxon>
    </lineage>
</organism>